<name>A0AAU9XVR6_9CNID</name>
<dbReference type="AlphaFoldDB" id="A0AAU9XVR6"/>
<keyword evidence="3" id="KW-1185">Reference proteome</keyword>
<dbReference type="EMBL" id="CALNXJ010000071">
    <property type="protein sequence ID" value="CAH3159403.1"/>
    <property type="molecule type" value="Genomic_DNA"/>
</dbReference>
<reference evidence="2 3" key="1">
    <citation type="submission" date="2022-05" db="EMBL/GenBank/DDBJ databases">
        <authorList>
            <consortium name="Genoscope - CEA"/>
            <person name="William W."/>
        </authorList>
    </citation>
    <scope>NUCLEOTIDE SEQUENCE [LARGE SCALE GENOMIC DNA]</scope>
</reference>
<dbReference type="PANTHER" id="PTHR31535">
    <property type="match status" value="1"/>
</dbReference>
<protein>
    <submittedName>
        <fullName evidence="2">Uncharacterized protein</fullName>
    </submittedName>
</protein>
<sequence>MSFFVFPSAFKAIFTNLHATGRYGPTTLGSHYIDQDHEGQVTLSGGTQQWTVPYAGDYRIEAVRAAGGYGGASNNPQYRGRGARMIGTFRLKEDEVIQILVGQEGGINKMDLSSGGGGGTFLVEGTNTPLIIAGGGGGIDSAQSRHAGCDASTSKTGNSGYKSWLGGSNGHGAQIADYGYSGGGGGGFNSSGRSGTHFKGTKGRGGEGG</sequence>
<organism evidence="2 3">
    <name type="scientific">Pocillopora meandrina</name>
    <dbReference type="NCBI Taxonomy" id="46732"/>
    <lineage>
        <taxon>Eukaryota</taxon>
        <taxon>Metazoa</taxon>
        <taxon>Cnidaria</taxon>
        <taxon>Anthozoa</taxon>
        <taxon>Hexacorallia</taxon>
        <taxon>Scleractinia</taxon>
        <taxon>Astrocoeniina</taxon>
        <taxon>Pocilloporidae</taxon>
        <taxon>Pocillopora</taxon>
    </lineage>
</organism>
<proteinExistence type="predicted"/>
<comment type="caution">
    <text evidence="2">The sequence shown here is derived from an EMBL/GenBank/DDBJ whole genome shotgun (WGS) entry which is preliminary data.</text>
</comment>
<dbReference type="Proteomes" id="UP001159428">
    <property type="component" value="Unassembled WGS sequence"/>
</dbReference>
<dbReference type="PANTHER" id="PTHR31535:SF3">
    <property type="entry name" value="REGULATORY PROTEIN ZESTE"/>
    <property type="match status" value="1"/>
</dbReference>
<evidence type="ECO:0000313" key="2">
    <source>
        <dbReference type="EMBL" id="CAH3159403.1"/>
    </source>
</evidence>
<gene>
    <name evidence="2" type="ORF">PMEA_00031920</name>
</gene>
<evidence type="ECO:0000256" key="1">
    <source>
        <dbReference type="SAM" id="MobiDB-lite"/>
    </source>
</evidence>
<feature type="region of interest" description="Disordered" evidence="1">
    <location>
        <begin position="189"/>
        <end position="209"/>
    </location>
</feature>
<evidence type="ECO:0000313" key="3">
    <source>
        <dbReference type="Proteomes" id="UP001159428"/>
    </source>
</evidence>
<accession>A0AAU9XVR6</accession>